<dbReference type="ExpressionAtlas" id="F2DNN2">
    <property type="expression patterns" value="baseline and differential"/>
</dbReference>
<reference evidence="1" key="1">
    <citation type="journal article" date="2011" name="Plant Physiol.">
        <title>Comprehensive sequence analysis of 24,783 barley full-length cDNAs derived from 12 clone libraries.</title>
        <authorList>
            <person name="Matsumoto T."/>
            <person name="Tanaka T."/>
            <person name="Sakai H."/>
            <person name="Amano N."/>
            <person name="Kanamori H."/>
            <person name="Kurita K."/>
            <person name="Kikuta A."/>
            <person name="Kamiya K."/>
            <person name="Yamamoto M."/>
            <person name="Ikawa H."/>
            <person name="Fujii N."/>
            <person name="Hori K."/>
            <person name="Itoh T."/>
            <person name="Sato K."/>
        </authorList>
    </citation>
    <scope>NUCLEOTIDE SEQUENCE</scope>
    <source>
        <tissue evidence="1">Shoot and root</tissue>
    </source>
</reference>
<dbReference type="Gene3D" id="3.40.30.10">
    <property type="entry name" value="Glutaredoxin"/>
    <property type="match status" value="1"/>
</dbReference>
<organism evidence="1">
    <name type="scientific">Hordeum vulgare subsp. vulgare</name>
    <name type="common">Domesticated barley</name>
    <dbReference type="NCBI Taxonomy" id="112509"/>
    <lineage>
        <taxon>Eukaryota</taxon>
        <taxon>Viridiplantae</taxon>
        <taxon>Streptophyta</taxon>
        <taxon>Embryophyta</taxon>
        <taxon>Tracheophyta</taxon>
        <taxon>Spermatophyta</taxon>
        <taxon>Magnoliopsida</taxon>
        <taxon>Liliopsida</taxon>
        <taxon>Poales</taxon>
        <taxon>Poaceae</taxon>
        <taxon>BOP clade</taxon>
        <taxon>Pooideae</taxon>
        <taxon>Triticodae</taxon>
        <taxon>Triticeae</taxon>
        <taxon>Hordeinae</taxon>
        <taxon>Hordeum</taxon>
    </lineage>
</organism>
<dbReference type="AlphaFoldDB" id="F2DNN2"/>
<dbReference type="RefSeq" id="XP_044946265.1">
    <property type="nucleotide sequence ID" value="XM_045090330.1"/>
</dbReference>
<name>F2DNN2_HORVV</name>
<dbReference type="RefSeq" id="XP_044946264.1">
    <property type="nucleotide sequence ID" value="XM_045090329.1"/>
</dbReference>
<dbReference type="RefSeq" id="XP_044946266.1">
    <property type="nucleotide sequence ID" value="XM_045090331.1"/>
</dbReference>
<accession>F2DNN2</accession>
<dbReference type="RefSeq" id="XP_044946268.1">
    <property type="nucleotide sequence ID" value="XM_045090333.1"/>
</dbReference>
<dbReference type="SUPFAM" id="SSF52833">
    <property type="entry name" value="Thioredoxin-like"/>
    <property type="match status" value="1"/>
</dbReference>
<dbReference type="InterPro" id="IPR036249">
    <property type="entry name" value="Thioredoxin-like_sf"/>
</dbReference>
<dbReference type="RefSeq" id="XP_044946263.1">
    <property type="nucleotide sequence ID" value="XM_045090328.1"/>
</dbReference>
<protein>
    <submittedName>
        <fullName evidence="1">Predicted protein</fullName>
    </submittedName>
</protein>
<evidence type="ECO:0000313" key="1">
    <source>
        <dbReference type="EMBL" id="BAJ96703.1"/>
    </source>
</evidence>
<sequence>MSKLALDIYAEVGVPNSIEAAMASGGGAVMEVGSTVELDAAVGGARATAVHFWAASCDASKQMDEDFAHLAVDFPHVLFLRLLRHGDPRGPAPRHLRLRL</sequence>
<dbReference type="EMBL" id="AK365500">
    <property type="protein sequence ID" value="BAJ96703.1"/>
    <property type="molecule type" value="mRNA"/>
</dbReference>
<dbReference type="GeneID" id="123395338"/>
<dbReference type="RefSeq" id="XP_044946267.1">
    <property type="nucleotide sequence ID" value="XM_045090332.1"/>
</dbReference>
<proteinExistence type="evidence at transcript level"/>